<dbReference type="PANTHER" id="PTHR23501">
    <property type="entry name" value="MAJOR FACILITATOR SUPERFAMILY"/>
    <property type="match status" value="1"/>
</dbReference>
<dbReference type="GO" id="GO:0005886">
    <property type="term" value="C:plasma membrane"/>
    <property type="evidence" value="ECO:0007669"/>
    <property type="project" value="TreeGrafter"/>
</dbReference>
<reference evidence="9" key="1">
    <citation type="journal article" date="2015" name="BMC Genomics">
        <title>Genomic and transcriptomic analysis of the endophytic fungus Pestalotiopsis fici reveals its lifestyle and high potential for synthesis of natural products.</title>
        <authorList>
            <person name="Wang X."/>
            <person name="Zhang X."/>
            <person name="Liu L."/>
            <person name="Xiang M."/>
            <person name="Wang W."/>
            <person name="Sun X."/>
            <person name="Che Y."/>
            <person name="Guo L."/>
            <person name="Liu G."/>
            <person name="Guo L."/>
            <person name="Wang C."/>
            <person name="Yin W.B."/>
            <person name="Stadler M."/>
            <person name="Zhang X."/>
            <person name="Liu X."/>
        </authorList>
    </citation>
    <scope>NUCLEOTIDE SEQUENCE [LARGE SCALE GENOMIC DNA]</scope>
    <source>
        <strain evidence="9">W106-1 / CGMCC3.15140</strain>
    </source>
</reference>
<dbReference type="GeneID" id="19279264"/>
<feature type="transmembrane region" description="Helical" evidence="6">
    <location>
        <begin position="126"/>
        <end position="146"/>
    </location>
</feature>
<dbReference type="OrthoDB" id="4161376at2759"/>
<dbReference type="Pfam" id="PF06609">
    <property type="entry name" value="TRI12"/>
    <property type="match status" value="1"/>
</dbReference>
<dbReference type="GO" id="GO:0022857">
    <property type="term" value="F:transmembrane transporter activity"/>
    <property type="evidence" value="ECO:0007669"/>
    <property type="project" value="InterPro"/>
</dbReference>
<dbReference type="Gene3D" id="1.20.1250.20">
    <property type="entry name" value="MFS general substrate transporter like domains"/>
    <property type="match status" value="1"/>
</dbReference>
<dbReference type="InParanoid" id="W3WKD1"/>
<dbReference type="InterPro" id="IPR036259">
    <property type="entry name" value="MFS_trans_sf"/>
</dbReference>
<dbReference type="eggNOG" id="KOG0254">
    <property type="taxonomic scope" value="Eukaryota"/>
</dbReference>
<feature type="transmembrane region" description="Helical" evidence="6">
    <location>
        <begin position="264"/>
        <end position="281"/>
    </location>
</feature>
<feature type="domain" description="Major facilitator superfamily (MFS) profile" evidence="7">
    <location>
        <begin position="37"/>
        <end position="543"/>
    </location>
</feature>
<dbReference type="InterPro" id="IPR010573">
    <property type="entry name" value="MFS_Str1/Tri12-like"/>
</dbReference>
<sequence>MESVDKDSRETSATHAELSQRNAPNNYYGLTYRTVLVFLAITMISFVQVVNLIAAGSLSTAIVAELGGSNSQIWLSQAIAITTCVLAFPVSQAADYWGRRWLIFISTLLGSIGCIIVSRAESMNAAIAGEVVTGLSYSCQPLLYAVASEILPRRVRPLAQGGMNISIALGGVFALLVGGLFGSSFVGGFRVFWYIIAGLYFISAALFIVCYNPPLRSTQLSHTGKEKLAKLDWTGFCLIASGLTLFSLSLTWSGNPYSWNDAHIIVPFVISITLIIAFLIFEIRFKRDGILHHGLFASRNFAISITGIFIEGMNFFAATNYFSYEITVLYDDDVFFASLKFTITFFVAIVASLFVSIYASKSKKLRWPIVFAYCCFTVFDALMASLTLDGAIFLWIWPIFLGLGLGFCLTCLVTAGQISSSPELIALSSGLMFSMRSVGGTIGLPIYSALFSTGTAKLSPNIASAVLPLNLPEQSLPGFMSALLNNDQAALQLISGVTPQILEAGENAVKQTYLNSFRNVWLFTVVVSAAGILVTFFTKDSDASFDMHVDAPLEDPGPRFRDL</sequence>
<feature type="transmembrane region" description="Helical" evidence="6">
    <location>
        <begin position="301"/>
        <end position="322"/>
    </location>
</feature>
<feature type="transmembrane region" description="Helical" evidence="6">
    <location>
        <begin position="233"/>
        <end position="252"/>
    </location>
</feature>
<keyword evidence="9" id="KW-1185">Reference proteome</keyword>
<evidence type="ECO:0000256" key="4">
    <source>
        <dbReference type="ARBA" id="ARBA00022989"/>
    </source>
</evidence>
<evidence type="ECO:0000256" key="2">
    <source>
        <dbReference type="ARBA" id="ARBA00022448"/>
    </source>
</evidence>
<dbReference type="PROSITE" id="PS50850">
    <property type="entry name" value="MFS"/>
    <property type="match status" value="1"/>
</dbReference>
<evidence type="ECO:0000256" key="6">
    <source>
        <dbReference type="SAM" id="Phobius"/>
    </source>
</evidence>
<name>W3WKD1_PESFW</name>
<feature type="transmembrane region" description="Helical" evidence="6">
    <location>
        <begin position="334"/>
        <end position="355"/>
    </location>
</feature>
<dbReference type="SUPFAM" id="SSF103473">
    <property type="entry name" value="MFS general substrate transporter"/>
    <property type="match status" value="1"/>
</dbReference>
<dbReference type="EMBL" id="KI912120">
    <property type="protein sequence ID" value="ETS74385.1"/>
    <property type="molecule type" value="Genomic_DNA"/>
</dbReference>
<evidence type="ECO:0000259" key="7">
    <source>
        <dbReference type="PROSITE" id="PS50850"/>
    </source>
</evidence>
<feature type="transmembrane region" description="Helical" evidence="6">
    <location>
        <begin position="192"/>
        <end position="212"/>
    </location>
</feature>
<feature type="transmembrane region" description="Helical" evidence="6">
    <location>
        <begin position="101"/>
        <end position="120"/>
    </location>
</feature>
<feature type="transmembrane region" description="Helical" evidence="6">
    <location>
        <begin position="392"/>
        <end position="412"/>
    </location>
</feature>
<evidence type="ECO:0000313" key="9">
    <source>
        <dbReference type="Proteomes" id="UP000030651"/>
    </source>
</evidence>
<feature type="transmembrane region" description="Helical" evidence="6">
    <location>
        <begin position="167"/>
        <end position="186"/>
    </location>
</feature>
<gene>
    <name evidence="8" type="ORF">PFICI_14251</name>
</gene>
<feature type="transmembrane region" description="Helical" evidence="6">
    <location>
        <begin position="367"/>
        <end position="386"/>
    </location>
</feature>
<dbReference type="HOGENOM" id="CLU_000960_25_1_1"/>
<keyword evidence="2" id="KW-0813">Transport</keyword>
<keyword evidence="4 6" id="KW-1133">Transmembrane helix</keyword>
<dbReference type="RefSeq" id="XP_007841023.1">
    <property type="nucleotide sequence ID" value="XM_007842832.1"/>
</dbReference>
<keyword evidence="3 6" id="KW-0812">Transmembrane</keyword>
<dbReference type="PANTHER" id="PTHR23501:SF195">
    <property type="entry name" value="PEP5"/>
    <property type="match status" value="1"/>
</dbReference>
<evidence type="ECO:0000256" key="3">
    <source>
        <dbReference type="ARBA" id="ARBA00022692"/>
    </source>
</evidence>
<keyword evidence="5 6" id="KW-0472">Membrane</keyword>
<dbReference type="KEGG" id="pfy:PFICI_14251"/>
<evidence type="ECO:0000313" key="8">
    <source>
        <dbReference type="EMBL" id="ETS74385.1"/>
    </source>
</evidence>
<dbReference type="Proteomes" id="UP000030651">
    <property type="component" value="Unassembled WGS sequence"/>
</dbReference>
<dbReference type="PROSITE" id="PS00216">
    <property type="entry name" value="SUGAR_TRANSPORT_1"/>
    <property type="match status" value="1"/>
</dbReference>
<feature type="transmembrane region" description="Helical" evidence="6">
    <location>
        <begin position="74"/>
        <end position="94"/>
    </location>
</feature>
<dbReference type="InterPro" id="IPR020846">
    <property type="entry name" value="MFS_dom"/>
</dbReference>
<accession>W3WKD1</accession>
<dbReference type="InterPro" id="IPR005829">
    <property type="entry name" value="Sugar_transporter_CS"/>
</dbReference>
<dbReference type="AlphaFoldDB" id="W3WKD1"/>
<evidence type="ECO:0000256" key="1">
    <source>
        <dbReference type="ARBA" id="ARBA00004141"/>
    </source>
</evidence>
<protein>
    <recommendedName>
        <fullName evidence="7">Major facilitator superfamily (MFS) profile domain-containing protein</fullName>
    </recommendedName>
</protein>
<comment type="subcellular location">
    <subcellularLocation>
        <location evidence="1">Membrane</location>
        <topology evidence="1">Multi-pass membrane protein</topology>
    </subcellularLocation>
</comment>
<organism evidence="8 9">
    <name type="scientific">Pestalotiopsis fici (strain W106-1 / CGMCC3.15140)</name>
    <dbReference type="NCBI Taxonomy" id="1229662"/>
    <lineage>
        <taxon>Eukaryota</taxon>
        <taxon>Fungi</taxon>
        <taxon>Dikarya</taxon>
        <taxon>Ascomycota</taxon>
        <taxon>Pezizomycotina</taxon>
        <taxon>Sordariomycetes</taxon>
        <taxon>Xylariomycetidae</taxon>
        <taxon>Amphisphaeriales</taxon>
        <taxon>Sporocadaceae</taxon>
        <taxon>Pestalotiopsis</taxon>
    </lineage>
</organism>
<feature type="transmembrane region" description="Helical" evidence="6">
    <location>
        <begin position="520"/>
        <end position="538"/>
    </location>
</feature>
<dbReference type="OMA" id="KDGIAHH"/>
<feature type="transmembrane region" description="Helical" evidence="6">
    <location>
        <begin position="30"/>
        <end position="54"/>
    </location>
</feature>
<proteinExistence type="predicted"/>
<evidence type="ECO:0000256" key="5">
    <source>
        <dbReference type="ARBA" id="ARBA00023136"/>
    </source>
</evidence>